<accession>A0ABR2GT53</accession>
<dbReference type="PANTHER" id="PTHR16861">
    <property type="entry name" value="GLYCOPROTEIN 38"/>
    <property type="match status" value="1"/>
</dbReference>
<evidence type="ECO:0000313" key="3">
    <source>
        <dbReference type="Proteomes" id="UP001470230"/>
    </source>
</evidence>
<keyword evidence="1" id="KW-0812">Transmembrane</keyword>
<gene>
    <name evidence="2" type="ORF">M9Y10_037330</name>
</gene>
<feature type="transmembrane region" description="Helical" evidence="1">
    <location>
        <begin position="1721"/>
        <end position="1745"/>
    </location>
</feature>
<protein>
    <submittedName>
        <fullName evidence="2">Uncharacterized protein</fullName>
    </submittedName>
</protein>
<organism evidence="2 3">
    <name type="scientific">Tritrichomonas musculus</name>
    <dbReference type="NCBI Taxonomy" id="1915356"/>
    <lineage>
        <taxon>Eukaryota</taxon>
        <taxon>Metamonada</taxon>
        <taxon>Parabasalia</taxon>
        <taxon>Tritrichomonadida</taxon>
        <taxon>Tritrichomonadidae</taxon>
        <taxon>Tritrichomonas</taxon>
    </lineage>
</organism>
<keyword evidence="1" id="KW-1133">Transmembrane helix</keyword>
<name>A0ABR2GT53_9EUKA</name>
<dbReference type="PANTHER" id="PTHR16861:SF4">
    <property type="entry name" value="SH3 DOMAIN PROTEIN (AFU_ORTHOLOGUE AFUA_1G13610)"/>
    <property type="match status" value="1"/>
</dbReference>
<keyword evidence="1" id="KW-0472">Membrane</keyword>
<dbReference type="Proteomes" id="UP001470230">
    <property type="component" value="Unassembled WGS sequence"/>
</dbReference>
<reference evidence="2 3" key="1">
    <citation type="submission" date="2024-04" db="EMBL/GenBank/DDBJ databases">
        <title>Tritrichomonas musculus Genome.</title>
        <authorList>
            <person name="Alves-Ferreira E."/>
            <person name="Grigg M."/>
            <person name="Lorenzi H."/>
            <person name="Galac M."/>
        </authorList>
    </citation>
    <scope>NUCLEOTIDE SEQUENCE [LARGE SCALE GENOMIC DNA]</scope>
    <source>
        <strain evidence="2 3">EAF2021</strain>
    </source>
</reference>
<comment type="caution">
    <text evidence="2">The sequence shown here is derived from an EMBL/GenBank/DDBJ whole genome shotgun (WGS) entry which is preliminary data.</text>
</comment>
<dbReference type="EMBL" id="JAPFFF010000063">
    <property type="protein sequence ID" value="KAK8836808.1"/>
    <property type="molecule type" value="Genomic_DNA"/>
</dbReference>
<sequence length="1767" mass="201150">MNSNIQIDIDTKQQISYHPIILESKVHNLSINVNFYSESNFENLISFSDNSQRVHIIDITENVRKLFQSTDMLDEKAKTYYCLSDKESKCEQYSSYGLIYIRSIDEVINFPNVLIIDSTTTQVFTFYYGKGYTHIICLEGSNLNLYPNSQYTNDFYAILQENSIEMTNSFFEGKGSLKIFTADKFYIHSSTTNSNVDFSLSVTSIYSKTDTYIRALKPESVLNLKNKIKVKEPIVFHGPESLSGLFEQDRYIIGDLERVNVTSGSPPEYPYDNIFYYYDEGTYEIPVTWKNECFFFGKHINKTTLIFNDVISYERMQIDGKYTIRNAYLIIKPAKYFSLLTFPAYENASLTLKIEHDILITKADSYHNYYPDEHPTDCKIIGEGTIRFYELDYMENIKKFCQIEDSVKLEYYNKSYPILNVCTGQSNLDACKSEIVDIDNYNNVDDWVWIRNVNSIWFLRYNTSFVTDKQRTSFNYRHILTPHADFSLFSSDISLTNESINNIYAQSKSAKINIYASNGFNTGKLLLRSLTAPKNIDFHIYFISLRTYLRFPYREDFEPESIPVESLSVVYIREPMHRITGVFKKIDQVDFATNENFNYDAICYDDDPKNCYDSDFVLARNYEELLYYDNNSIESDIDLGKNITFYMNEYTFKSQRIYRNNNKNGFSIECYLPNKATIIGNFRSFEIITNVSNYFSTKTEFTIYVDDILFLNSFSSSLPTIKLTSTKNTFQIIPFTIMADLHINLCAFSVPDDITVTCPVPSVIQKFFPSTKIITSDSWTYYYTSEEGKKLLDSIPSNKFNFYSNDENLNENIVLAVGDDDVLTIPSNWSNMHNVYILHNSKSRILVDKPSNITYLLDGLILNGKFKVINGNLDIKVPQSFALNAYLPIHYVLLRYMYKVKLLCHDNIHTHAFVGFITNDFKNKEGVIIFECINSTNGLTFHLDDEKDMHSLGLILSVESSSDVNYNFDYDYICYSSVDEMTSNCNGKYFHADDITSILEAIKENPGLEISLFKDLTIPYPTGDAFLLNPSNKNISINLPDSPKSILITDDNLIIVKYEETTVIQISSQSILNVEINDNLELDIKGDTDSQITFSLGSNVLVSTKTKIDSNFTISVELNSFHLYAENANQFGTIFGDSIESLNRVCAYDSDAYSICTFDKKESIEKVFKYPFEFAEVEIALSSNPVEITLPSISEPIKLNILQSSSSVLTVGTASIVSLTPNTVTLNEFWGFQGDRKILSVKLNESSSISLVDQLTVPIVFQLTRNHSVIDLRDCVAQNMSLITIKKFDETTNEITFYSQPEIFNNFKNAISEHEGITFFRNGSKKYLCICDGVDACNKCKEGIDGRIETSIQLLSDPGEDVEIRVFSNFEASSNLFTNEHDVIIDSNCAFNLTDVKSVNQNFTDKLKVENLFFYSESNLLLKPGEPILNITLKKNGEGKHFTIELDTFLKLNIPNNDEIGVNASRLFVKGKGELNLYDYPYDKIRANEKEIKVIKGIYTICNSNAGSNFCSYSSSEYKLLANRDGFNDEFDSKSKIVVFLNSFKSDIEANIDLLHDQSILFVRKKSSQLGMLDDERQNRLRFLSTTELTSRSDLTTELGGSQGGVLLNSSDSDLFVVGFDKNLTIKQEGEAGPISNSITIQPLSDEVTIIVDESVDIEKQKIKIETKDEKTVSVTVLTNKNITDSDLLNKFIETDPEKVTVNIGSNVPEKSKNKGLQKGAIIGIAVGAAVIVLVVVAIILFIVLKKKKDKKINLSEDIDQLSDSTF</sequence>
<evidence type="ECO:0000313" key="2">
    <source>
        <dbReference type="EMBL" id="KAK8836808.1"/>
    </source>
</evidence>
<keyword evidence="3" id="KW-1185">Reference proteome</keyword>
<evidence type="ECO:0000256" key="1">
    <source>
        <dbReference type="SAM" id="Phobius"/>
    </source>
</evidence>
<proteinExistence type="predicted"/>